<dbReference type="EMBL" id="KB469306">
    <property type="protein sequence ID" value="EPQ53249.1"/>
    <property type="molecule type" value="Genomic_DNA"/>
</dbReference>
<organism evidence="1 2">
    <name type="scientific">Gloeophyllum trabeum (strain ATCC 11539 / FP-39264 / Madison 617)</name>
    <name type="common">Brown rot fungus</name>
    <dbReference type="NCBI Taxonomy" id="670483"/>
    <lineage>
        <taxon>Eukaryota</taxon>
        <taxon>Fungi</taxon>
        <taxon>Dikarya</taxon>
        <taxon>Basidiomycota</taxon>
        <taxon>Agaricomycotina</taxon>
        <taxon>Agaricomycetes</taxon>
        <taxon>Gloeophyllales</taxon>
        <taxon>Gloeophyllaceae</taxon>
        <taxon>Gloeophyllum</taxon>
    </lineage>
</organism>
<dbReference type="AlphaFoldDB" id="S7RKQ4"/>
<sequence>MDELFLLGRGVCADWDPEEWICMDCVDDFLRHQLHIWWLDRKMKDGSILWKDCPKGYDCVDQIHDTKHARDYNHLCEPAPATITNA</sequence>
<dbReference type="HOGENOM" id="CLU_2498080_0_0_1"/>
<dbReference type="OrthoDB" id="2745518at2759"/>
<reference evidence="1 2" key="1">
    <citation type="journal article" date="2012" name="Science">
        <title>The Paleozoic origin of enzymatic lignin decomposition reconstructed from 31 fungal genomes.</title>
        <authorList>
            <person name="Floudas D."/>
            <person name="Binder M."/>
            <person name="Riley R."/>
            <person name="Barry K."/>
            <person name="Blanchette R.A."/>
            <person name="Henrissat B."/>
            <person name="Martinez A.T."/>
            <person name="Otillar R."/>
            <person name="Spatafora J.W."/>
            <person name="Yadav J.S."/>
            <person name="Aerts A."/>
            <person name="Benoit I."/>
            <person name="Boyd A."/>
            <person name="Carlson A."/>
            <person name="Copeland A."/>
            <person name="Coutinho P.M."/>
            <person name="de Vries R.P."/>
            <person name="Ferreira P."/>
            <person name="Findley K."/>
            <person name="Foster B."/>
            <person name="Gaskell J."/>
            <person name="Glotzer D."/>
            <person name="Gorecki P."/>
            <person name="Heitman J."/>
            <person name="Hesse C."/>
            <person name="Hori C."/>
            <person name="Igarashi K."/>
            <person name="Jurgens J.A."/>
            <person name="Kallen N."/>
            <person name="Kersten P."/>
            <person name="Kohler A."/>
            <person name="Kuees U."/>
            <person name="Kumar T.K.A."/>
            <person name="Kuo A."/>
            <person name="LaButti K."/>
            <person name="Larrondo L.F."/>
            <person name="Lindquist E."/>
            <person name="Ling A."/>
            <person name="Lombard V."/>
            <person name="Lucas S."/>
            <person name="Lundell T."/>
            <person name="Martin R."/>
            <person name="McLaughlin D.J."/>
            <person name="Morgenstern I."/>
            <person name="Morin E."/>
            <person name="Murat C."/>
            <person name="Nagy L.G."/>
            <person name="Nolan M."/>
            <person name="Ohm R.A."/>
            <person name="Patyshakuliyeva A."/>
            <person name="Rokas A."/>
            <person name="Ruiz-Duenas F.J."/>
            <person name="Sabat G."/>
            <person name="Salamov A."/>
            <person name="Samejima M."/>
            <person name="Schmutz J."/>
            <person name="Slot J.C."/>
            <person name="St John F."/>
            <person name="Stenlid J."/>
            <person name="Sun H."/>
            <person name="Sun S."/>
            <person name="Syed K."/>
            <person name="Tsang A."/>
            <person name="Wiebenga A."/>
            <person name="Young D."/>
            <person name="Pisabarro A."/>
            <person name="Eastwood D.C."/>
            <person name="Martin F."/>
            <person name="Cullen D."/>
            <person name="Grigoriev I.V."/>
            <person name="Hibbett D.S."/>
        </authorList>
    </citation>
    <scope>NUCLEOTIDE SEQUENCE [LARGE SCALE GENOMIC DNA]</scope>
    <source>
        <strain evidence="1 2">ATCC 11539</strain>
    </source>
</reference>
<proteinExistence type="predicted"/>
<evidence type="ECO:0000313" key="2">
    <source>
        <dbReference type="Proteomes" id="UP000030669"/>
    </source>
</evidence>
<gene>
    <name evidence="1" type="ORF">GLOTRDRAFT_111914</name>
</gene>
<dbReference type="RefSeq" id="XP_007868522.1">
    <property type="nucleotide sequence ID" value="XM_007870331.1"/>
</dbReference>
<accession>S7RKQ4</accession>
<evidence type="ECO:0000313" key="1">
    <source>
        <dbReference type="EMBL" id="EPQ53249.1"/>
    </source>
</evidence>
<dbReference type="KEGG" id="gtr:GLOTRDRAFT_111914"/>
<dbReference type="Proteomes" id="UP000030669">
    <property type="component" value="Unassembled WGS sequence"/>
</dbReference>
<dbReference type="STRING" id="670483.S7RKQ4"/>
<name>S7RKQ4_GLOTA</name>
<keyword evidence="2" id="KW-1185">Reference proteome</keyword>
<dbReference type="GeneID" id="19299468"/>
<protein>
    <submittedName>
        <fullName evidence="1">Uncharacterized protein</fullName>
    </submittedName>
</protein>